<feature type="compositionally biased region" description="Low complexity" evidence="1">
    <location>
        <begin position="121"/>
        <end position="130"/>
    </location>
</feature>
<name>A0A7G2BZG6_9TRYP</name>
<gene>
    <name evidence="2" type="ORF">ADEAN_000026200</name>
</gene>
<evidence type="ECO:0000313" key="2">
    <source>
        <dbReference type="EMBL" id="CAD2212850.1"/>
    </source>
</evidence>
<protein>
    <submittedName>
        <fullName evidence="2">Uncharacterized protein</fullName>
    </submittedName>
</protein>
<accession>A0A7G2BZG6</accession>
<organism evidence="2 3">
    <name type="scientific">Angomonas deanei</name>
    <dbReference type="NCBI Taxonomy" id="59799"/>
    <lineage>
        <taxon>Eukaryota</taxon>
        <taxon>Discoba</taxon>
        <taxon>Euglenozoa</taxon>
        <taxon>Kinetoplastea</taxon>
        <taxon>Metakinetoplastina</taxon>
        <taxon>Trypanosomatida</taxon>
        <taxon>Trypanosomatidae</taxon>
        <taxon>Strigomonadinae</taxon>
        <taxon>Angomonas</taxon>
    </lineage>
</organism>
<sequence length="152" mass="15812">MNPNPPIGGPSNKSETPADPNKPALTSFSNVTLRPPGERYGEADLLPGGSLGTGGGMLLNERNFRETFDPQGRPQGDVVDGYARYDPMFPGETRPGLGGGPPMRPQRGVFPGEPDNDLFLPPQGGPRQPFGGPGGGQFGPCGNQGPFGGPSW</sequence>
<proteinExistence type="predicted"/>
<evidence type="ECO:0000313" key="3">
    <source>
        <dbReference type="Proteomes" id="UP000515908"/>
    </source>
</evidence>
<evidence type="ECO:0000256" key="1">
    <source>
        <dbReference type="SAM" id="MobiDB-lite"/>
    </source>
</evidence>
<reference evidence="2 3" key="1">
    <citation type="submission" date="2020-08" db="EMBL/GenBank/DDBJ databases">
        <authorList>
            <person name="Newling K."/>
            <person name="Davey J."/>
            <person name="Forrester S."/>
        </authorList>
    </citation>
    <scope>NUCLEOTIDE SEQUENCE [LARGE SCALE GENOMIC DNA]</scope>
    <source>
        <strain evidence="3">Crithidia deanei Carvalho (ATCC PRA-265)</strain>
    </source>
</reference>
<dbReference type="AlphaFoldDB" id="A0A7G2BZG6"/>
<dbReference type="EMBL" id="LR877145">
    <property type="protein sequence ID" value="CAD2212850.1"/>
    <property type="molecule type" value="Genomic_DNA"/>
</dbReference>
<keyword evidence="3" id="KW-1185">Reference proteome</keyword>
<feature type="region of interest" description="Disordered" evidence="1">
    <location>
        <begin position="1"/>
        <end position="152"/>
    </location>
</feature>
<dbReference type="VEuPathDB" id="TriTrypDB:ADEAN_000026200"/>
<dbReference type="Proteomes" id="UP000515908">
    <property type="component" value="Chromosome 01"/>
</dbReference>